<keyword evidence="7" id="KW-1185">Reference proteome</keyword>
<dbReference type="AlphaFoldDB" id="A0A552U9B9"/>
<dbReference type="InterPro" id="IPR011010">
    <property type="entry name" value="DNA_brk_join_enz"/>
</dbReference>
<comment type="similarity">
    <text evidence="1">Belongs to the 'phage' integrase family.</text>
</comment>
<dbReference type="InterPro" id="IPR053876">
    <property type="entry name" value="Phage_int_M"/>
</dbReference>
<dbReference type="GO" id="GO:0006310">
    <property type="term" value="P:DNA recombination"/>
    <property type="evidence" value="ECO:0007669"/>
    <property type="project" value="UniProtKB-KW"/>
</dbReference>
<dbReference type="GO" id="GO:0003677">
    <property type="term" value="F:DNA binding"/>
    <property type="evidence" value="ECO:0007669"/>
    <property type="project" value="UniProtKB-KW"/>
</dbReference>
<dbReference type="EMBL" id="VJWA01000002">
    <property type="protein sequence ID" value="TRW14805.1"/>
    <property type="molecule type" value="Genomic_DNA"/>
</dbReference>
<dbReference type="Pfam" id="PF22022">
    <property type="entry name" value="Phage_int_M"/>
    <property type="match status" value="1"/>
</dbReference>
<dbReference type="PANTHER" id="PTHR30349:SF64">
    <property type="entry name" value="PROPHAGE INTEGRASE INTD-RELATED"/>
    <property type="match status" value="1"/>
</dbReference>
<evidence type="ECO:0000313" key="6">
    <source>
        <dbReference type="EMBL" id="TRW14805.1"/>
    </source>
</evidence>
<dbReference type="OrthoDB" id="7615137at2"/>
<gene>
    <name evidence="6" type="ORF">FMM06_14095</name>
</gene>
<evidence type="ECO:0000259" key="5">
    <source>
        <dbReference type="PROSITE" id="PS51898"/>
    </source>
</evidence>
<sequence length="398" mass="44212">MANKYKTLTAKRLSELSVGKTLMESGISATKTRDGDVRFTVNVMVDGNRIHRTVGVQSEGVTRSDAERLIERLRTEAREGRLKLTKKRKLAFSFAAVAALYVARMEETGGANLTRKKQHLKTHLLPWFGAMRSDAITEAKVLAFVHHLTAKLKLSPKTANRYLATLSHIFSIAADAKTGWISKEAVPKIDWAPEPRSRREILSGDDQARLLRAAYQDVDPQLYLFVLMGLQSTGRHGEMVAHKWVNFFSDQRRMHIPNAKAGPRSQPLTIELTAALIAERDRQRLQGGGSDDDYVFRPGPGSKKPHRASFASAFKRAVIRAGLDPTLVTPHVMRHTSITALITSNVPLPIAQKISGHKTLKMLLHYHHDSDPNIDAAVDVLSPRKSAITQDLHQAPAN</sequence>
<accession>A0A552U9B9</accession>
<keyword evidence="3" id="KW-0238">DNA-binding</keyword>
<dbReference type="Pfam" id="PF00589">
    <property type="entry name" value="Phage_integrase"/>
    <property type="match status" value="1"/>
</dbReference>
<dbReference type="GO" id="GO:0015074">
    <property type="term" value="P:DNA integration"/>
    <property type="evidence" value="ECO:0007669"/>
    <property type="project" value="UniProtKB-KW"/>
</dbReference>
<name>A0A552U9B9_9SPHN</name>
<evidence type="ECO:0000256" key="3">
    <source>
        <dbReference type="ARBA" id="ARBA00023125"/>
    </source>
</evidence>
<reference evidence="6 7" key="1">
    <citation type="submission" date="2019-07" db="EMBL/GenBank/DDBJ databases">
        <title>Novel species isolated from glacier.</title>
        <authorList>
            <person name="Liu Q."/>
            <person name="Xin Y.-H."/>
        </authorList>
    </citation>
    <scope>NUCLEOTIDE SEQUENCE [LARGE SCALE GENOMIC DNA]</scope>
    <source>
        <strain evidence="6 7">LB1R16</strain>
    </source>
</reference>
<keyword evidence="2" id="KW-0229">DNA integration</keyword>
<comment type="caution">
    <text evidence="6">The sequence shown here is derived from an EMBL/GenBank/DDBJ whole genome shotgun (WGS) entry which is preliminary data.</text>
</comment>
<dbReference type="Gene3D" id="1.10.443.10">
    <property type="entry name" value="Intergrase catalytic core"/>
    <property type="match status" value="1"/>
</dbReference>
<evidence type="ECO:0000256" key="1">
    <source>
        <dbReference type="ARBA" id="ARBA00008857"/>
    </source>
</evidence>
<evidence type="ECO:0000256" key="4">
    <source>
        <dbReference type="ARBA" id="ARBA00023172"/>
    </source>
</evidence>
<dbReference type="InterPro" id="IPR010998">
    <property type="entry name" value="Integrase_recombinase_N"/>
</dbReference>
<dbReference type="InterPro" id="IPR050090">
    <property type="entry name" value="Tyrosine_recombinase_XerCD"/>
</dbReference>
<dbReference type="Gene3D" id="1.10.150.130">
    <property type="match status" value="1"/>
</dbReference>
<proteinExistence type="inferred from homology"/>
<dbReference type="RefSeq" id="WP_144334975.1">
    <property type="nucleotide sequence ID" value="NZ_VJWA01000002.1"/>
</dbReference>
<evidence type="ECO:0000256" key="2">
    <source>
        <dbReference type="ARBA" id="ARBA00022908"/>
    </source>
</evidence>
<protein>
    <submittedName>
        <fullName evidence="6">Tyrosine-type recombinase/integrase</fullName>
    </submittedName>
</protein>
<dbReference type="InterPro" id="IPR013762">
    <property type="entry name" value="Integrase-like_cat_sf"/>
</dbReference>
<feature type="domain" description="Tyr recombinase" evidence="5">
    <location>
        <begin position="197"/>
        <end position="379"/>
    </location>
</feature>
<dbReference type="InterPro" id="IPR002104">
    <property type="entry name" value="Integrase_catalytic"/>
</dbReference>
<evidence type="ECO:0000313" key="7">
    <source>
        <dbReference type="Proteomes" id="UP000317894"/>
    </source>
</evidence>
<dbReference type="PROSITE" id="PS51898">
    <property type="entry name" value="TYR_RECOMBINASE"/>
    <property type="match status" value="1"/>
</dbReference>
<dbReference type="Proteomes" id="UP000317894">
    <property type="component" value="Unassembled WGS sequence"/>
</dbReference>
<dbReference type="SUPFAM" id="SSF56349">
    <property type="entry name" value="DNA breaking-rejoining enzymes"/>
    <property type="match status" value="1"/>
</dbReference>
<organism evidence="6 7">
    <name type="scientific">Glacieibacterium frigidum</name>
    <dbReference type="NCBI Taxonomy" id="2593303"/>
    <lineage>
        <taxon>Bacteria</taxon>
        <taxon>Pseudomonadati</taxon>
        <taxon>Pseudomonadota</taxon>
        <taxon>Alphaproteobacteria</taxon>
        <taxon>Sphingomonadales</taxon>
        <taxon>Sphingosinicellaceae</taxon>
        <taxon>Glacieibacterium</taxon>
    </lineage>
</organism>
<dbReference type="CDD" id="cd00796">
    <property type="entry name" value="INT_Rci_Hp1_C"/>
    <property type="match status" value="1"/>
</dbReference>
<keyword evidence="4" id="KW-0233">DNA recombination</keyword>
<dbReference type="PANTHER" id="PTHR30349">
    <property type="entry name" value="PHAGE INTEGRASE-RELATED"/>
    <property type="match status" value="1"/>
</dbReference>